<dbReference type="Proteomes" id="UP000324376">
    <property type="component" value="Unassembled WGS sequence"/>
</dbReference>
<dbReference type="GO" id="GO:0000160">
    <property type="term" value="P:phosphorelay signal transduction system"/>
    <property type="evidence" value="ECO:0007669"/>
    <property type="project" value="InterPro"/>
</dbReference>
<reference evidence="3 4" key="1">
    <citation type="submission" date="2019-07" db="EMBL/GenBank/DDBJ databases">
        <title>Genomic Encyclopedia of Archaeal and Bacterial Type Strains, Phase II (KMG-II): from individual species to whole genera.</title>
        <authorList>
            <person name="Goeker M."/>
        </authorList>
    </citation>
    <scope>NUCLEOTIDE SEQUENCE [LARGE SCALE GENOMIC DNA]</scope>
    <source>
        <strain evidence="3 4">DSM 17527</strain>
    </source>
</reference>
<dbReference type="PROSITE" id="PS50110">
    <property type="entry name" value="RESPONSE_REGULATORY"/>
    <property type="match status" value="1"/>
</dbReference>
<dbReference type="InterPro" id="IPR011006">
    <property type="entry name" value="CheY-like_superfamily"/>
</dbReference>
<sequence>MSDKYILYVEDNPSDVALVERIFKNELKDYQLKHFGTGELLLEWFASMELTYNLPRLILLDNKLTGMSGLEVLKDIRRNARIKNIPTVIISSSVEDKDIQKAYQNGANSYLEKPKNYLSLKNTMQTIVNYWLQFNKTYHDRE</sequence>
<dbReference type="EMBL" id="VNHU01000001">
    <property type="protein sequence ID" value="TYP77353.1"/>
    <property type="molecule type" value="Genomic_DNA"/>
</dbReference>
<dbReference type="PANTHER" id="PTHR44520:SF1">
    <property type="entry name" value="TWO-COMPONENT SYSTEM REGULATORY PROTEIN"/>
    <property type="match status" value="1"/>
</dbReference>
<dbReference type="SMART" id="SM00448">
    <property type="entry name" value="REC"/>
    <property type="match status" value="1"/>
</dbReference>
<dbReference type="PANTHER" id="PTHR44520">
    <property type="entry name" value="RESPONSE REGULATOR RCP1-RELATED"/>
    <property type="match status" value="1"/>
</dbReference>
<name>A0A5S5CH56_9FLAO</name>
<protein>
    <submittedName>
        <fullName evidence="3">Two-component system response regulator</fullName>
    </submittedName>
</protein>
<dbReference type="InterPro" id="IPR001789">
    <property type="entry name" value="Sig_transdc_resp-reg_receiver"/>
</dbReference>
<proteinExistence type="predicted"/>
<accession>A0A5S5CH56</accession>
<keyword evidence="4" id="KW-1185">Reference proteome</keyword>
<evidence type="ECO:0000256" key="1">
    <source>
        <dbReference type="PROSITE-ProRule" id="PRU00169"/>
    </source>
</evidence>
<dbReference type="OrthoDB" id="7631574at2"/>
<keyword evidence="1" id="KW-0597">Phosphoprotein</keyword>
<dbReference type="RefSeq" id="WP_148781368.1">
    <property type="nucleotide sequence ID" value="NZ_VNHU01000001.1"/>
</dbReference>
<feature type="modified residue" description="4-aspartylphosphate" evidence="1">
    <location>
        <position position="61"/>
    </location>
</feature>
<dbReference type="Pfam" id="PF00072">
    <property type="entry name" value="Response_reg"/>
    <property type="match status" value="1"/>
</dbReference>
<gene>
    <name evidence="3" type="ORF">BD809_101507</name>
</gene>
<organism evidence="3 4">
    <name type="scientific">Aquimarina intermedia</name>
    <dbReference type="NCBI Taxonomy" id="350814"/>
    <lineage>
        <taxon>Bacteria</taxon>
        <taxon>Pseudomonadati</taxon>
        <taxon>Bacteroidota</taxon>
        <taxon>Flavobacteriia</taxon>
        <taxon>Flavobacteriales</taxon>
        <taxon>Flavobacteriaceae</taxon>
        <taxon>Aquimarina</taxon>
    </lineage>
</organism>
<dbReference type="Gene3D" id="3.40.50.2300">
    <property type="match status" value="1"/>
</dbReference>
<dbReference type="InterPro" id="IPR052893">
    <property type="entry name" value="TCS_response_regulator"/>
</dbReference>
<dbReference type="SUPFAM" id="SSF52172">
    <property type="entry name" value="CheY-like"/>
    <property type="match status" value="1"/>
</dbReference>
<evidence type="ECO:0000313" key="3">
    <source>
        <dbReference type="EMBL" id="TYP77353.1"/>
    </source>
</evidence>
<dbReference type="AlphaFoldDB" id="A0A5S5CH56"/>
<comment type="caution">
    <text evidence="3">The sequence shown here is derived from an EMBL/GenBank/DDBJ whole genome shotgun (WGS) entry which is preliminary data.</text>
</comment>
<evidence type="ECO:0000259" key="2">
    <source>
        <dbReference type="PROSITE" id="PS50110"/>
    </source>
</evidence>
<feature type="domain" description="Response regulatory" evidence="2">
    <location>
        <begin position="5"/>
        <end position="128"/>
    </location>
</feature>
<evidence type="ECO:0000313" key="4">
    <source>
        <dbReference type="Proteomes" id="UP000324376"/>
    </source>
</evidence>